<protein>
    <submittedName>
        <fullName evidence="4">TGF-beta propeptide domain-containing protein</fullName>
    </submittedName>
</protein>
<dbReference type="AlphaFoldDB" id="A0A914CRA7"/>
<feature type="signal peptide" evidence="1">
    <location>
        <begin position="1"/>
        <end position="19"/>
    </location>
</feature>
<feature type="domain" description="TGF-beta propeptide" evidence="2">
    <location>
        <begin position="35"/>
        <end position="145"/>
    </location>
</feature>
<evidence type="ECO:0000259" key="2">
    <source>
        <dbReference type="Pfam" id="PF00688"/>
    </source>
</evidence>
<evidence type="ECO:0000256" key="1">
    <source>
        <dbReference type="SAM" id="SignalP"/>
    </source>
</evidence>
<keyword evidence="3" id="KW-1185">Reference proteome</keyword>
<dbReference type="Pfam" id="PF00688">
    <property type="entry name" value="TGFb_propeptide"/>
    <property type="match status" value="1"/>
</dbReference>
<dbReference type="WBParaSite" id="ACRNAN_scaffold13619.g28820.t1">
    <property type="protein sequence ID" value="ACRNAN_scaffold13619.g28820.t1"/>
    <property type="gene ID" value="ACRNAN_scaffold13619.g28820"/>
</dbReference>
<keyword evidence="1" id="KW-0732">Signal</keyword>
<dbReference type="InterPro" id="IPR001111">
    <property type="entry name" value="TGF-b_propeptide"/>
</dbReference>
<dbReference type="Gene3D" id="2.60.120.970">
    <property type="match status" value="1"/>
</dbReference>
<name>A0A914CRA7_9BILA</name>
<evidence type="ECO:0000313" key="3">
    <source>
        <dbReference type="Proteomes" id="UP000887540"/>
    </source>
</evidence>
<sequence>MRFLFQLFLFIVFINLANGKVFYIDDGEAQTIPVNLNNDRLNRLQAQILSLLGLRRPTSETETPDEVASRYMSSLYRSIEHRESVEFSPSFKYLENESKNLPFDFERISDWHTADTIISFVPKRIRILESGVETDINELEFDLSSDDVNAD</sequence>
<proteinExistence type="predicted"/>
<feature type="chain" id="PRO_5037885290" evidence="1">
    <location>
        <begin position="20"/>
        <end position="151"/>
    </location>
</feature>
<reference evidence="4" key="1">
    <citation type="submission" date="2022-11" db="UniProtKB">
        <authorList>
            <consortium name="WormBaseParasite"/>
        </authorList>
    </citation>
    <scope>IDENTIFICATION</scope>
</reference>
<organism evidence="3 4">
    <name type="scientific">Acrobeloides nanus</name>
    <dbReference type="NCBI Taxonomy" id="290746"/>
    <lineage>
        <taxon>Eukaryota</taxon>
        <taxon>Metazoa</taxon>
        <taxon>Ecdysozoa</taxon>
        <taxon>Nematoda</taxon>
        <taxon>Chromadorea</taxon>
        <taxon>Rhabditida</taxon>
        <taxon>Tylenchina</taxon>
        <taxon>Cephalobomorpha</taxon>
        <taxon>Cephaloboidea</taxon>
        <taxon>Cephalobidae</taxon>
        <taxon>Acrobeloides</taxon>
    </lineage>
</organism>
<accession>A0A914CRA7</accession>
<evidence type="ECO:0000313" key="4">
    <source>
        <dbReference type="WBParaSite" id="ACRNAN_scaffold13619.g28820.t1"/>
    </source>
</evidence>
<dbReference type="Proteomes" id="UP000887540">
    <property type="component" value="Unplaced"/>
</dbReference>